<dbReference type="InterPro" id="IPR036865">
    <property type="entry name" value="CRAL-TRIO_dom_sf"/>
</dbReference>
<dbReference type="EnsemblMetazoa" id="ISCW011252-RA">
    <property type="protein sequence ID" value="ISCW011252-PA"/>
    <property type="gene ID" value="ISCW011252"/>
</dbReference>
<dbReference type="Gene3D" id="3.40.525.10">
    <property type="entry name" value="CRAL-TRIO lipid binding domain"/>
    <property type="match status" value="1"/>
</dbReference>
<reference evidence="1 3" key="1">
    <citation type="submission" date="2008-03" db="EMBL/GenBank/DDBJ databases">
        <title>Annotation of Ixodes scapularis.</title>
        <authorList>
            <consortium name="Ixodes scapularis Genome Project Consortium"/>
            <person name="Caler E."/>
            <person name="Hannick L.I."/>
            <person name="Bidwell S."/>
            <person name="Joardar V."/>
            <person name="Thiagarajan M."/>
            <person name="Amedeo P."/>
            <person name="Galinsky K.J."/>
            <person name="Schobel S."/>
            <person name="Inman J."/>
            <person name="Hostetler J."/>
            <person name="Miller J."/>
            <person name="Hammond M."/>
            <person name="Megy K."/>
            <person name="Lawson D."/>
            <person name="Kodira C."/>
            <person name="Sutton G."/>
            <person name="Meyer J."/>
            <person name="Hill C.A."/>
            <person name="Birren B."/>
            <person name="Nene V."/>
            <person name="Collins F."/>
            <person name="Alarcon-Chaidez F."/>
            <person name="Wikel S."/>
            <person name="Strausberg R."/>
        </authorList>
    </citation>
    <scope>NUCLEOTIDE SEQUENCE [LARGE SCALE GENOMIC DNA]</scope>
    <source>
        <strain evidence="3">Wikel</strain>
        <strain evidence="1">Wikel colony</strain>
    </source>
</reference>
<dbReference type="AlphaFoldDB" id="B7Q7Q8"/>
<gene>
    <name evidence="1" type="ORF">IscW_ISCW011252</name>
</gene>
<dbReference type="Proteomes" id="UP000001555">
    <property type="component" value="Unassembled WGS sequence"/>
</dbReference>
<dbReference type="VEuPathDB" id="VectorBase:ISCI011252"/>
<dbReference type="OrthoDB" id="6682367at2759"/>
<dbReference type="EMBL" id="DS876869">
    <property type="protein sequence ID" value="EEC14880.1"/>
    <property type="molecule type" value="Genomic_DNA"/>
</dbReference>
<dbReference type="HOGENOM" id="CLU_2545115_0_0_1"/>
<keyword evidence="3" id="KW-1185">Reference proteome</keyword>
<sequence length="78" mass="8644">MSFEPWERIHLHGTNFEGLHKELPADTLPEEYGGSGPALDFEAFWSLVVAEEASFVENNGYGYLKTEKKGAKLVKGAT</sequence>
<organism>
    <name type="scientific">Ixodes scapularis</name>
    <name type="common">Black-legged tick</name>
    <name type="synonym">Deer tick</name>
    <dbReference type="NCBI Taxonomy" id="6945"/>
    <lineage>
        <taxon>Eukaryota</taxon>
        <taxon>Metazoa</taxon>
        <taxon>Ecdysozoa</taxon>
        <taxon>Arthropoda</taxon>
        <taxon>Chelicerata</taxon>
        <taxon>Arachnida</taxon>
        <taxon>Acari</taxon>
        <taxon>Parasitiformes</taxon>
        <taxon>Ixodida</taxon>
        <taxon>Ixodoidea</taxon>
        <taxon>Ixodidae</taxon>
        <taxon>Ixodinae</taxon>
        <taxon>Ixodes</taxon>
    </lineage>
</organism>
<evidence type="ECO:0000313" key="2">
    <source>
        <dbReference type="EnsemblMetazoa" id="ISCW011252-PA"/>
    </source>
</evidence>
<accession>B7Q7Q8</accession>
<dbReference type="EMBL" id="ABJB010912817">
    <property type="status" value="NOT_ANNOTATED_CDS"/>
    <property type="molecule type" value="Genomic_DNA"/>
</dbReference>
<dbReference type="InParanoid" id="B7Q7Q8"/>
<reference evidence="2" key="2">
    <citation type="submission" date="2020-05" db="UniProtKB">
        <authorList>
            <consortium name="EnsemblMetazoa"/>
        </authorList>
    </citation>
    <scope>IDENTIFICATION</scope>
    <source>
        <strain evidence="2">wikel</strain>
    </source>
</reference>
<dbReference type="SUPFAM" id="SSF52087">
    <property type="entry name" value="CRAL/TRIO domain"/>
    <property type="match status" value="1"/>
</dbReference>
<dbReference type="VEuPathDB" id="VectorBase:ISCP_014953"/>
<dbReference type="PaxDb" id="6945-B7Q7Q8"/>
<proteinExistence type="predicted"/>
<name>B7Q7Q8_IXOSC</name>
<evidence type="ECO:0000313" key="3">
    <source>
        <dbReference type="Proteomes" id="UP000001555"/>
    </source>
</evidence>
<protein>
    <submittedName>
        <fullName evidence="1 2">Uncharacterized protein</fullName>
    </submittedName>
</protein>
<dbReference type="VEuPathDB" id="VectorBase:ISCW011252"/>
<evidence type="ECO:0000313" key="1">
    <source>
        <dbReference type="EMBL" id="EEC14880.1"/>
    </source>
</evidence>